<keyword evidence="2" id="KW-1003">Cell membrane</keyword>
<reference evidence="7 8" key="1">
    <citation type="submission" date="2015-02" db="EMBL/GenBank/DDBJ databases">
        <authorList>
            <person name="Ju K.-S."/>
            <person name="Doroghazi J.R."/>
            <person name="Metcalf W."/>
        </authorList>
    </citation>
    <scope>NUCLEOTIDE SEQUENCE [LARGE SCALE GENOMIC DNA]</scope>
    <source>
        <strain evidence="7 8">NRRL B-16140</strain>
    </source>
</reference>
<dbReference type="EMBL" id="JYJG01000101">
    <property type="protein sequence ID" value="KJK48615.1"/>
    <property type="molecule type" value="Genomic_DNA"/>
</dbReference>
<evidence type="ECO:0000256" key="2">
    <source>
        <dbReference type="ARBA" id="ARBA00022475"/>
    </source>
</evidence>
<keyword evidence="5 6" id="KW-0472">Membrane</keyword>
<dbReference type="InterPro" id="IPR001851">
    <property type="entry name" value="ABC_transp_permease"/>
</dbReference>
<dbReference type="GO" id="GO:0005886">
    <property type="term" value="C:plasma membrane"/>
    <property type="evidence" value="ECO:0007669"/>
    <property type="project" value="UniProtKB-SubCell"/>
</dbReference>
<feature type="transmembrane region" description="Helical" evidence="6">
    <location>
        <begin position="37"/>
        <end position="56"/>
    </location>
</feature>
<accession>A0A0F0GZB2</accession>
<feature type="transmembrane region" description="Helical" evidence="6">
    <location>
        <begin position="118"/>
        <end position="136"/>
    </location>
</feature>
<evidence type="ECO:0000256" key="6">
    <source>
        <dbReference type="SAM" id="Phobius"/>
    </source>
</evidence>
<gene>
    <name evidence="7" type="ORF">UK23_16525</name>
</gene>
<evidence type="ECO:0000313" key="7">
    <source>
        <dbReference type="EMBL" id="KJK48615.1"/>
    </source>
</evidence>
<keyword evidence="3 6" id="KW-0812">Transmembrane</keyword>
<feature type="transmembrane region" description="Helical" evidence="6">
    <location>
        <begin position="245"/>
        <end position="274"/>
    </location>
</feature>
<dbReference type="RefSeq" id="WP_045312418.1">
    <property type="nucleotide sequence ID" value="NZ_JYJG01000101.1"/>
</dbReference>
<keyword evidence="8" id="KW-1185">Reference proteome</keyword>
<feature type="transmembrane region" description="Helical" evidence="6">
    <location>
        <begin position="12"/>
        <end position="31"/>
    </location>
</feature>
<evidence type="ECO:0000256" key="1">
    <source>
        <dbReference type="ARBA" id="ARBA00004651"/>
    </source>
</evidence>
<evidence type="ECO:0000256" key="4">
    <source>
        <dbReference type="ARBA" id="ARBA00022989"/>
    </source>
</evidence>
<dbReference type="GO" id="GO:0015658">
    <property type="term" value="F:branched-chain amino acid transmembrane transporter activity"/>
    <property type="evidence" value="ECO:0007669"/>
    <property type="project" value="InterPro"/>
</dbReference>
<dbReference type="Pfam" id="PF02653">
    <property type="entry name" value="BPD_transp_2"/>
    <property type="match status" value="1"/>
</dbReference>
<dbReference type="OrthoDB" id="9814461at2"/>
<feature type="transmembrane region" description="Helical" evidence="6">
    <location>
        <begin position="281"/>
        <end position="300"/>
    </location>
</feature>
<feature type="transmembrane region" description="Helical" evidence="6">
    <location>
        <begin position="212"/>
        <end position="233"/>
    </location>
</feature>
<name>A0A0F0GZB2_LENAE</name>
<dbReference type="CDD" id="cd06581">
    <property type="entry name" value="TM_PBP1_LivM_like"/>
    <property type="match status" value="1"/>
</dbReference>
<comment type="subcellular location">
    <subcellularLocation>
        <location evidence="1">Cell membrane</location>
        <topology evidence="1">Multi-pass membrane protein</topology>
    </subcellularLocation>
</comment>
<evidence type="ECO:0000256" key="3">
    <source>
        <dbReference type="ARBA" id="ARBA00022692"/>
    </source>
</evidence>
<dbReference type="AlphaFoldDB" id="A0A0F0GZB2"/>
<comment type="caution">
    <text evidence="7">The sequence shown here is derived from an EMBL/GenBank/DDBJ whole genome shotgun (WGS) entry which is preliminary data.</text>
</comment>
<feature type="transmembrane region" description="Helical" evidence="6">
    <location>
        <begin position="156"/>
        <end position="180"/>
    </location>
</feature>
<feature type="transmembrane region" description="Helical" evidence="6">
    <location>
        <begin position="92"/>
        <end position="111"/>
    </location>
</feature>
<dbReference type="PANTHER" id="PTHR30482:SF17">
    <property type="entry name" value="ABC TRANSPORTER ATP-BINDING PROTEIN"/>
    <property type="match status" value="1"/>
</dbReference>
<proteinExistence type="predicted"/>
<organism evidence="7 8">
    <name type="scientific">Lentzea aerocolonigenes</name>
    <name type="common">Lechevalieria aerocolonigenes</name>
    <name type="synonym">Saccharothrix aerocolonigenes</name>
    <dbReference type="NCBI Taxonomy" id="68170"/>
    <lineage>
        <taxon>Bacteria</taxon>
        <taxon>Bacillati</taxon>
        <taxon>Actinomycetota</taxon>
        <taxon>Actinomycetes</taxon>
        <taxon>Pseudonocardiales</taxon>
        <taxon>Pseudonocardiaceae</taxon>
        <taxon>Lentzea</taxon>
    </lineage>
</organism>
<dbReference type="PANTHER" id="PTHR30482">
    <property type="entry name" value="HIGH-AFFINITY BRANCHED-CHAIN AMINO ACID TRANSPORT SYSTEM PERMEASE"/>
    <property type="match status" value="1"/>
</dbReference>
<protein>
    <submittedName>
        <fullName evidence="7">ABC transporter permease</fullName>
    </submittedName>
</protein>
<dbReference type="Proteomes" id="UP000033393">
    <property type="component" value="Unassembled WGS sequence"/>
</dbReference>
<keyword evidence="4 6" id="KW-1133">Transmembrane helix</keyword>
<evidence type="ECO:0000313" key="8">
    <source>
        <dbReference type="Proteomes" id="UP000033393"/>
    </source>
</evidence>
<evidence type="ECO:0000256" key="5">
    <source>
        <dbReference type="ARBA" id="ARBA00023136"/>
    </source>
</evidence>
<dbReference type="InterPro" id="IPR043428">
    <property type="entry name" value="LivM-like"/>
</dbReference>
<sequence length="325" mass="33708">MRASRTTPFSRVSAVVLGVLVAVLAYAPYAVSRGTQTQLVLLFCYVLMGTMWNLLAGYGGMVSVGQQAYIGIGSYGLVTIADQMGVPAVLAVPLAGVAAGAVAWVTSFLVFRLAGGYFAIGTWVVAEVLRLVFTQVDGLGAGAGVSVGAYGDLGPAYRIAVVYWLALATTVLSVFGVYLLMRSRTGLGLTAVRDDPVAASSLGVGVAGAKRLVYVAAAVGCGMAGALIASNTLRVQPESAFSINYTAVMMFVVVIGGIGAIEGPILGAVLYFLLERELSHFGAWYLVLLGIVVVAFTLVLPKGLWGLVAGPRRQVFPVGLTVMRS</sequence>
<dbReference type="PATRIC" id="fig|68170.10.peg.4191"/>